<feature type="transmembrane region" description="Helical" evidence="1">
    <location>
        <begin position="28"/>
        <end position="47"/>
    </location>
</feature>
<keyword evidence="1" id="KW-0472">Membrane</keyword>
<dbReference type="Proteomes" id="UP001596417">
    <property type="component" value="Unassembled WGS sequence"/>
</dbReference>
<keyword evidence="1" id="KW-1133">Transmembrane helix</keyword>
<dbReference type="AlphaFoldDB" id="A0ABD5YVK5"/>
<proteinExistence type="predicted"/>
<dbReference type="EMBL" id="JBHTAX010000004">
    <property type="protein sequence ID" value="MFC7192447.1"/>
    <property type="molecule type" value="Genomic_DNA"/>
</dbReference>
<accession>A0ABD5YVK5</accession>
<sequence length="87" mass="9691">MFTGTDIVTWMLANRDILIEQAIQHLNIALTGLFVGVILWGTAGVIIHRYDRFSDVTLGVFGVILTIPSQRCSQCSFHWSVSVSPQQ</sequence>
<keyword evidence="1" id="KW-0812">Transmembrane</keyword>
<protein>
    <submittedName>
        <fullName evidence="2">Uncharacterized protein</fullName>
    </submittedName>
</protein>
<keyword evidence="3" id="KW-1185">Reference proteome</keyword>
<comment type="caution">
    <text evidence="2">The sequence shown here is derived from an EMBL/GenBank/DDBJ whole genome shotgun (WGS) entry which is preliminary data.</text>
</comment>
<organism evidence="2 3">
    <name type="scientific">Halocatena marina</name>
    <dbReference type="NCBI Taxonomy" id="2934937"/>
    <lineage>
        <taxon>Archaea</taxon>
        <taxon>Methanobacteriati</taxon>
        <taxon>Methanobacteriota</taxon>
        <taxon>Stenosarchaea group</taxon>
        <taxon>Halobacteria</taxon>
        <taxon>Halobacteriales</taxon>
        <taxon>Natronomonadaceae</taxon>
        <taxon>Halocatena</taxon>
    </lineage>
</organism>
<name>A0ABD5YVK5_9EURY</name>
<gene>
    <name evidence="2" type="ORF">ACFQL7_23290</name>
</gene>
<evidence type="ECO:0000313" key="3">
    <source>
        <dbReference type="Proteomes" id="UP001596417"/>
    </source>
</evidence>
<evidence type="ECO:0000256" key="1">
    <source>
        <dbReference type="SAM" id="Phobius"/>
    </source>
</evidence>
<reference evidence="2 3" key="1">
    <citation type="journal article" date="2019" name="Int. J. Syst. Evol. Microbiol.">
        <title>The Global Catalogue of Microorganisms (GCM) 10K type strain sequencing project: providing services to taxonomists for standard genome sequencing and annotation.</title>
        <authorList>
            <consortium name="The Broad Institute Genomics Platform"/>
            <consortium name="The Broad Institute Genome Sequencing Center for Infectious Disease"/>
            <person name="Wu L."/>
            <person name="Ma J."/>
        </authorList>
    </citation>
    <scope>NUCLEOTIDE SEQUENCE [LARGE SCALE GENOMIC DNA]</scope>
    <source>
        <strain evidence="2 3">RDMS1</strain>
    </source>
</reference>
<evidence type="ECO:0000313" key="2">
    <source>
        <dbReference type="EMBL" id="MFC7192447.1"/>
    </source>
</evidence>